<keyword evidence="2" id="KW-1185">Reference proteome</keyword>
<dbReference type="AlphaFoldDB" id="A0A8H9BWZ1"/>
<accession>A0A8H9BWZ1</accession>
<organism evidence="1 2">
    <name type="scientific">Staphylococcus pseudintermedius</name>
    <dbReference type="NCBI Taxonomy" id="283734"/>
    <lineage>
        <taxon>Bacteria</taxon>
        <taxon>Bacillati</taxon>
        <taxon>Bacillota</taxon>
        <taxon>Bacilli</taxon>
        <taxon>Bacillales</taxon>
        <taxon>Staphylococcaceae</taxon>
        <taxon>Staphylococcus</taxon>
        <taxon>Staphylococcus intermedius group</taxon>
    </lineage>
</organism>
<gene>
    <name evidence="1" type="ORF">EGV54_04840</name>
</gene>
<dbReference type="RefSeq" id="WP_168250333.1">
    <property type="nucleotide sequence ID" value="NZ_JAAXMN010000002.1"/>
</dbReference>
<comment type="caution">
    <text evidence="1">The sequence shown here is derived from an EMBL/GenBank/DDBJ whole genome shotgun (WGS) entry which is preliminary data.</text>
</comment>
<dbReference type="Proteomes" id="UP000600220">
    <property type="component" value="Unassembled WGS sequence"/>
</dbReference>
<reference evidence="1 2" key="1">
    <citation type="submission" date="2018-11" db="EMBL/GenBank/DDBJ databases">
        <authorList>
            <consortium name="Veterinary Laboratory Investigation and Response Network"/>
        </authorList>
    </citation>
    <scope>NUCLEOTIDE SEQUENCE [LARGE SCALE GENOMIC DNA]</scope>
    <source>
        <strain evidence="1 2">SPSE-18-VL-LA-PA-Ryan-0021</strain>
    </source>
</reference>
<evidence type="ECO:0000313" key="1">
    <source>
        <dbReference type="EMBL" id="EGQ4384418.1"/>
    </source>
</evidence>
<name>A0A8H9BWZ1_STAPS</name>
<dbReference type="EMBL" id="AAXKXX010000004">
    <property type="protein sequence ID" value="EGQ4384418.1"/>
    <property type="molecule type" value="Genomic_DNA"/>
</dbReference>
<sequence length="103" mass="12213">MFTNKKNYQKLLNVTDLNLIRTDKHTFADFEVVKFVNSKNSNDDSWIYLEIWTDENEIKICETDEIDMEEISSELSDDILNHINNLVNTKLEELAKWNLTEVK</sequence>
<evidence type="ECO:0000313" key="2">
    <source>
        <dbReference type="Proteomes" id="UP000600220"/>
    </source>
</evidence>
<protein>
    <submittedName>
        <fullName evidence="1">Uncharacterized protein</fullName>
    </submittedName>
</protein>
<proteinExistence type="predicted"/>